<protein>
    <recommendedName>
        <fullName evidence="3">FHA domain-containing protein</fullName>
    </recommendedName>
</protein>
<evidence type="ECO:0000313" key="4">
    <source>
        <dbReference type="EMBL" id="BDU02597.1"/>
    </source>
</evidence>
<feature type="domain" description="FHA" evidence="3">
    <location>
        <begin position="1325"/>
        <end position="1377"/>
    </location>
</feature>
<sequence>MDSSGLLAEVPSAVRELVLGHWPETDVEGMRRNGDAYLVASGELNNSADRYEVEAAGTEQAVEGATSTALAERHRVVVQSMRDQAAVCQSLGKQCHDVADSAVQTQHLLIAMGIALAAQLAYDALLFFQGGGAKALIDRIEAEQAMAAAAARLAAEVGERAVAGAAQRAALHTAVHAAKIGLLTSAAISGGAQLWDLKTGVRDKFDVGAFLEMLLGGVVGGVAGAEVGRRLAPRVLGWTRGRAVTPSGRLAAHLGGTMLLGGAGGLAGGLAGAVPSVLIHLDEIHSLGDLFKMVRESAITGFGSGFVGAAGSAIRVHAAGRNAVRSDSDAPRLGLRHWEFASRVNELLSSGEPLRVEAIERFSTEGKSARVVERLVFHDGTEVIHKVVSDPQHAHAEFLSSLVGDAVGARVPAVHVIGDHVYMEVVPGTVAAETYPRSAFPPEVLSGPAGMRQGVMDVLIRIPDRNGDNWMVDPAGNVWGIDHSRAFENFTDAQYVVGSFAENFLRYGDNLEILWNDHALTRPELHEIRQRVEELSPVFHAAGRRDWYDGMLQRMTALEEHAAGGGDAGRGVLPPVSPQSPGSAPGIVPGDGRAVSVTPRQDRPPGTDAYGRNGRPPTPRGDEVSGSAVAPRGRRDQPPPLPRNADGPLVRQEELTPRVPVDEVASDGRPPVRDDSRVPEESRPRPPLDEADPAGRQSAADESPVTPRDPTPRARTDEPTYDGPPTRPQPRVEEHEKPASQDGYVLAGAPPPAGFTQFYRHPEGGYVDMVLTGPDDARVELRLIPGQEYVLGRGDGALLEHMAGDRVSRRHATITVDEQGHVLLRDDNSTNGTFVDGKQLTGGRWVRIYDGQDVMFSRDLELGVTFQRQMAEVRLFGNDGPVLKLHRGQEIEIGRAMVHPEAPGRDSISRRHAIVGMDENGRVWIRDVGSSNGTQVNGDRLGRGERRVLEPGDDLRLGWYDSTAQFVPTDATTGVDPVRVRIGSGADATPVRLAPGETVVIGTDESSPFASQLRGIPNVGERHATLGLDHDGRLWIRDHSGSEGVWINGDRIAPNQRVTLAEGDNLGIGPDYVGTARLGGEIRPQHPPAELHFEPFKRKLPIRLAPGQEVAVDTSALNGHAMVIGRPGREVVVGRDLDGRVWVRDPDGDSWVGTKVNDEIIPAGEKRYLNPGDKVSFGEVSSRLQVGNEAPLQVRLADDESVPPLLLRRGEEVLIGRDLESPMASHLADNQKVSRRHATVYRDEYGDVWLRDNNSSRGTWVDNVKVDPDRPVRLRPGNQIRLGDWVGAARFEDGFRGSASRALPVKLNNVHGDVSLDLARGGEPLLLGRDSAELPDGLTRTNEISRRHASVGVYPSGRVWIRDEGSTNGTHVNGTEIAPGTKVMLHPGDSVRLADSFEFVVAYPPPDGGAFVNIIDRTPETLRMVQDLAHVPSHIYARVSEHMNAVPGGGIVIGNRPMLELPGTESLAGSTPYGRKPGTSWDTVQGVYMGGPRRLVINSGGRSGSEQVVFHEFGHAADAAYGTGGRWLSDAQEWRDLHATMMQTIGKHRKWNDYYDRRSEAFAEAFTAWMHGGTAKLRKFALGNDQIAQQLKDYFDRVFG</sequence>
<dbReference type="Gene3D" id="2.60.200.20">
    <property type="match status" value="5"/>
</dbReference>
<evidence type="ECO:0000313" key="5">
    <source>
        <dbReference type="Proteomes" id="UP001317870"/>
    </source>
</evidence>
<dbReference type="InterPro" id="IPR000253">
    <property type="entry name" value="FHA_dom"/>
</dbReference>
<dbReference type="PROSITE" id="PS50006">
    <property type="entry name" value="FHA_DOMAIN"/>
    <property type="match status" value="5"/>
</dbReference>
<name>A0ABN6UBF0_9NOCA</name>
<dbReference type="SUPFAM" id="SSF55486">
    <property type="entry name" value="Metalloproteases ('zincins'), catalytic domain"/>
    <property type="match status" value="1"/>
</dbReference>
<feature type="domain" description="FHA" evidence="3">
    <location>
        <begin position="789"/>
        <end position="840"/>
    </location>
</feature>
<dbReference type="SMART" id="SM00240">
    <property type="entry name" value="FHA"/>
    <property type="match status" value="5"/>
</dbReference>
<accession>A0ABN6UBF0</accession>
<keyword evidence="5" id="KW-1185">Reference proteome</keyword>
<gene>
    <name evidence="4" type="ORF">IFM12276_56250</name>
</gene>
<proteinExistence type="predicted"/>
<feature type="domain" description="FHA" evidence="3">
    <location>
        <begin position="999"/>
        <end position="1052"/>
    </location>
</feature>
<evidence type="ECO:0000256" key="2">
    <source>
        <dbReference type="SAM" id="MobiDB-lite"/>
    </source>
</evidence>
<feature type="compositionally biased region" description="Basic and acidic residues" evidence="2">
    <location>
        <begin position="670"/>
        <end position="688"/>
    </location>
</feature>
<dbReference type="CDD" id="cd00060">
    <property type="entry name" value="FHA"/>
    <property type="match status" value="3"/>
</dbReference>
<organism evidence="4 5">
    <name type="scientific">Nocardia sputorum</name>
    <dbReference type="NCBI Taxonomy" id="2984338"/>
    <lineage>
        <taxon>Bacteria</taxon>
        <taxon>Bacillati</taxon>
        <taxon>Actinomycetota</taxon>
        <taxon>Actinomycetes</taxon>
        <taxon>Mycobacteriales</taxon>
        <taxon>Nocardiaceae</taxon>
        <taxon>Nocardia</taxon>
    </lineage>
</organism>
<dbReference type="Pfam" id="PF00498">
    <property type="entry name" value="FHA"/>
    <property type="match status" value="5"/>
</dbReference>
<dbReference type="RefSeq" id="WP_281875670.1">
    <property type="nucleotide sequence ID" value="NZ_AP026978.1"/>
</dbReference>
<feature type="region of interest" description="Disordered" evidence="2">
    <location>
        <begin position="562"/>
        <end position="747"/>
    </location>
</feature>
<dbReference type="EMBL" id="AP026978">
    <property type="protein sequence ID" value="BDU02597.1"/>
    <property type="molecule type" value="Genomic_DNA"/>
</dbReference>
<keyword evidence="1" id="KW-0597">Phosphoprotein</keyword>
<dbReference type="Proteomes" id="UP001317870">
    <property type="component" value="Chromosome"/>
</dbReference>
<feature type="compositionally biased region" description="Basic and acidic residues" evidence="2">
    <location>
        <begin position="730"/>
        <end position="739"/>
    </location>
</feature>
<dbReference type="PANTHER" id="PTHR23308">
    <property type="entry name" value="NUCLEAR INHIBITOR OF PROTEIN PHOSPHATASE-1"/>
    <property type="match status" value="1"/>
</dbReference>
<evidence type="ECO:0000259" key="3">
    <source>
        <dbReference type="PROSITE" id="PS50006"/>
    </source>
</evidence>
<dbReference type="InterPro" id="IPR008984">
    <property type="entry name" value="SMAD_FHA_dom_sf"/>
</dbReference>
<feature type="domain" description="FHA" evidence="3">
    <location>
        <begin position="883"/>
        <end position="941"/>
    </location>
</feature>
<dbReference type="InterPro" id="IPR024079">
    <property type="entry name" value="MetalloPept_cat_dom_sf"/>
</dbReference>
<dbReference type="InterPro" id="IPR050923">
    <property type="entry name" value="Cell_Proc_Reg/RNA_Proc"/>
</dbReference>
<feature type="domain" description="FHA" evidence="3">
    <location>
        <begin position="1213"/>
        <end position="1266"/>
    </location>
</feature>
<dbReference type="Gene3D" id="3.40.390.10">
    <property type="entry name" value="Collagenase (Catalytic Domain)"/>
    <property type="match status" value="1"/>
</dbReference>
<dbReference type="SUPFAM" id="SSF49879">
    <property type="entry name" value="SMAD/FHA domain"/>
    <property type="match status" value="6"/>
</dbReference>
<evidence type="ECO:0000256" key="1">
    <source>
        <dbReference type="ARBA" id="ARBA00022553"/>
    </source>
</evidence>
<reference evidence="4 5" key="1">
    <citation type="submission" date="2022-11" db="EMBL/GenBank/DDBJ databases">
        <title>Genome Sequencing of Nocardia sp. ON39_IFM12276 and assembly.</title>
        <authorList>
            <person name="Shimojima M."/>
            <person name="Toyokawa M."/>
            <person name="Uesaka K."/>
        </authorList>
    </citation>
    <scope>NUCLEOTIDE SEQUENCE [LARGE SCALE GENOMIC DNA]</scope>
    <source>
        <strain evidence="4 5">IFM 12276</strain>
    </source>
</reference>